<evidence type="ECO:0000313" key="3">
    <source>
        <dbReference type="Proteomes" id="UP000515145"/>
    </source>
</evidence>
<sequence length="1025" mass="114976">MGLTATKIHGCVVGWGPGPIFTLMDSGFFPLDAAQDALDIRVCQAAEHSTELVTAGAGNVCVWSVLVMRCKVKIQEGLQESEFTHMALSSPRSERPHRAFLVCGQVLTVVDLDGRRVLEHKKNLCSCNITAVTYCFQLDCLILASQEFTITVWGPDWEKRATFSGHSDVVNSLFYCSDLGMLMSSSLDCTIRCWNVEDCEAVDCVSTEQEDPPLYIGSITKGETYFTFSHKGVDFWTLRSLYTLRCQLRGDIADPLRQILVSSYPAPYPVRVLCVSRDSNITLVAAETGAVLTSFKAKSRVLCADYCLPKEILLVLTETGTVLQANTLTNPITLMQEWKGRGQGPWRLVDHVTEQEVQNLPVPGPACCMALYSCVPETEQALDEWTSLQENRCCNPKSKAAPDDAKNMFLIILGQSGGCVSILKMTNGEVLYRVPAHNGKRVTTVQVYPENNYLLSTGEDFTVVVWTVNPYIKECLTQQLSLHCGQSQVHLAVLGSQLALSYEKANSSSYILKHFSLPSQSQTDYQPQKGHSDLFTGYREKLYHYVFVSSSLDKTVRFWNIENHLIRTLQLNAVPECIAHSGFGEELFLGIRGDLYSMNCARFLPYIYQQTLFNTLRAEPLPDLPLTGNKDMCTTTQASKTEGVESQAITRNPLSTKEKQKETLITSDLDLKAPPKGTGKCKKEKPPSTKKIRKEAFDCYMKLLYGLSTNYKIDLEDTFDPNKSSVYPVPVDIRPCELPTLKEDMQPQSTMKFPVSVKKKKKEKASPMATQMKVKPPPVEKLKTPDTEIISPIEEPKPRTTPPHLHPSTPTPPQHLHRTPSPPHPQPSTPTPRLRHRTPTPLTFREPSPQVATFLRQFEGMGWFTDLYPNKKSIPSYLSPDSFSLLLLNHLQTCNILSRPKLLAAVQALHNQGLLKDTEKVHRGLMDCVHKFARPHMSPLERTVLVDILKLLLHLKSDSAELMKTLLTLLAYKDLDLRETVMDMLGLLGVGEAEHWLWPEVARWDSLLQGQSETWKSLQDRAERT</sequence>
<dbReference type="InParanoid" id="A0A6P7KIE0"/>
<dbReference type="RefSeq" id="XP_028289334.1">
    <property type="nucleotide sequence ID" value="XM_028433533.1"/>
</dbReference>
<keyword evidence="3" id="KW-1185">Reference proteome</keyword>
<name>A0A6P7KIE0_9TELE</name>
<dbReference type="PROSITE" id="PS50294">
    <property type="entry name" value="WD_REPEATS_REGION"/>
    <property type="match status" value="1"/>
</dbReference>
<feature type="repeat" description="WD" evidence="1">
    <location>
        <begin position="442"/>
        <end position="469"/>
    </location>
</feature>
<accession>A0A6P7KIE0</accession>
<feature type="compositionally biased region" description="Pro residues" evidence="2">
    <location>
        <begin position="799"/>
        <end position="813"/>
    </location>
</feature>
<keyword evidence="1" id="KW-0853">WD repeat</keyword>
<proteinExistence type="predicted"/>
<dbReference type="Pfam" id="PF00400">
    <property type="entry name" value="WD40"/>
    <property type="match status" value="2"/>
</dbReference>
<gene>
    <name evidence="4" type="primary">LOC114453581</name>
</gene>
<feature type="region of interest" description="Disordered" evidence="2">
    <location>
        <begin position="656"/>
        <end position="687"/>
    </location>
</feature>
<dbReference type="SUPFAM" id="SSF50978">
    <property type="entry name" value="WD40 repeat-like"/>
    <property type="match status" value="1"/>
</dbReference>
<feature type="region of interest" description="Disordered" evidence="2">
    <location>
        <begin position="745"/>
        <end position="846"/>
    </location>
</feature>
<dbReference type="OrthoDB" id="6262491at2759"/>
<dbReference type="SUPFAM" id="SSF50960">
    <property type="entry name" value="TolB, C-terminal domain"/>
    <property type="match status" value="1"/>
</dbReference>
<dbReference type="PANTHER" id="PTHR45532:SF1">
    <property type="entry name" value="WD REPEAT-CONTAINING PROTEIN 97"/>
    <property type="match status" value="1"/>
</dbReference>
<protein>
    <submittedName>
        <fullName evidence="4">WD repeat-containing protein 97</fullName>
    </submittedName>
</protein>
<feature type="compositionally biased region" description="Pro residues" evidence="2">
    <location>
        <begin position="820"/>
        <end position="830"/>
    </location>
</feature>
<dbReference type="AlphaFoldDB" id="A0A6P7KIE0"/>
<evidence type="ECO:0000256" key="2">
    <source>
        <dbReference type="SAM" id="MobiDB-lite"/>
    </source>
</evidence>
<evidence type="ECO:0000313" key="4">
    <source>
        <dbReference type="RefSeq" id="XP_028289334.1"/>
    </source>
</evidence>
<organism evidence="3 4">
    <name type="scientific">Parambassis ranga</name>
    <name type="common">Indian glassy fish</name>
    <dbReference type="NCBI Taxonomy" id="210632"/>
    <lineage>
        <taxon>Eukaryota</taxon>
        <taxon>Metazoa</taxon>
        <taxon>Chordata</taxon>
        <taxon>Craniata</taxon>
        <taxon>Vertebrata</taxon>
        <taxon>Euteleostomi</taxon>
        <taxon>Actinopterygii</taxon>
        <taxon>Neopterygii</taxon>
        <taxon>Teleostei</taxon>
        <taxon>Neoteleostei</taxon>
        <taxon>Acanthomorphata</taxon>
        <taxon>Ovalentaria</taxon>
        <taxon>Ambassidae</taxon>
        <taxon>Parambassis</taxon>
    </lineage>
</organism>
<evidence type="ECO:0000256" key="1">
    <source>
        <dbReference type="PROSITE-ProRule" id="PRU00221"/>
    </source>
</evidence>
<dbReference type="PANTHER" id="PTHR45532">
    <property type="entry name" value="WD REPEAT-CONTAINING PROTEIN 97"/>
    <property type="match status" value="1"/>
</dbReference>
<dbReference type="InterPro" id="IPR015943">
    <property type="entry name" value="WD40/YVTN_repeat-like_dom_sf"/>
</dbReference>
<dbReference type="InterPro" id="IPR036322">
    <property type="entry name" value="WD40_repeat_dom_sf"/>
</dbReference>
<dbReference type="PROSITE" id="PS50082">
    <property type="entry name" value="WD_REPEATS_2"/>
    <property type="match status" value="2"/>
</dbReference>
<dbReference type="InterPro" id="IPR001680">
    <property type="entry name" value="WD40_rpt"/>
</dbReference>
<dbReference type="GeneID" id="114453581"/>
<dbReference type="Gene3D" id="2.130.10.10">
    <property type="entry name" value="YVTN repeat-like/Quinoprotein amine dehydrogenase"/>
    <property type="match status" value="2"/>
</dbReference>
<dbReference type="Proteomes" id="UP000515145">
    <property type="component" value="Chromosome 20"/>
</dbReference>
<reference evidence="4" key="1">
    <citation type="submission" date="2025-08" db="UniProtKB">
        <authorList>
            <consortium name="RefSeq"/>
        </authorList>
    </citation>
    <scope>IDENTIFICATION</scope>
</reference>
<feature type="repeat" description="WD" evidence="1">
    <location>
        <begin position="163"/>
        <end position="204"/>
    </location>
</feature>
<dbReference type="SMART" id="SM00320">
    <property type="entry name" value="WD40"/>
    <property type="match status" value="4"/>
</dbReference>